<dbReference type="AlphaFoldDB" id="A0A444ZSY2"/>
<proteinExistence type="predicted"/>
<keyword evidence="1" id="KW-0812">Transmembrane</keyword>
<accession>A0A444ZSY2</accession>
<feature type="transmembrane region" description="Helical" evidence="1">
    <location>
        <begin position="7"/>
        <end position="27"/>
    </location>
</feature>
<feature type="transmembrane region" description="Helical" evidence="1">
    <location>
        <begin position="47"/>
        <end position="66"/>
    </location>
</feature>
<name>A0A444ZSY2_ARAHY</name>
<gene>
    <name evidence="2" type="ORF">Ahy_B03g062088</name>
</gene>
<reference evidence="2 3" key="1">
    <citation type="submission" date="2019-01" db="EMBL/GenBank/DDBJ databases">
        <title>Sequencing of cultivated peanut Arachis hypogaea provides insights into genome evolution and oil improvement.</title>
        <authorList>
            <person name="Chen X."/>
        </authorList>
    </citation>
    <scope>NUCLEOTIDE SEQUENCE [LARGE SCALE GENOMIC DNA]</scope>
    <source>
        <strain evidence="3">cv. Fuhuasheng</strain>
        <tissue evidence="2">Leaves</tissue>
    </source>
</reference>
<dbReference type="Proteomes" id="UP000289738">
    <property type="component" value="Chromosome B03"/>
</dbReference>
<evidence type="ECO:0000313" key="3">
    <source>
        <dbReference type="Proteomes" id="UP000289738"/>
    </source>
</evidence>
<keyword evidence="3" id="KW-1185">Reference proteome</keyword>
<protein>
    <submittedName>
        <fullName evidence="2">Uncharacterized protein</fullName>
    </submittedName>
</protein>
<dbReference type="EMBL" id="SDMP01000013">
    <property type="protein sequence ID" value="RYR17320.1"/>
    <property type="molecule type" value="Genomic_DNA"/>
</dbReference>
<evidence type="ECO:0000256" key="1">
    <source>
        <dbReference type="SAM" id="Phobius"/>
    </source>
</evidence>
<evidence type="ECO:0000313" key="2">
    <source>
        <dbReference type="EMBL" id="RYR17320.1"/>
    </source>
</evidence>
<sequence>MEAFRVAVVFTIYVMAMLFLVCAHCGVAERVVEDVTAIPPTPMESAGVYHSAEAALGVAAFAVAWFI</sequence>
<keyword evidence="1" id="KW-0472">Membrane</keyword>
<organism evidence="2 3">
    <name type="scientific">Arachis hypogaea</name>
    <name type="common">Peanut</name>
    <dbReference type="NCBI Taxonomy" id="3818"/>
    <lineage>
        <taxon>Eukaryota</taxon>
        <taxon>Viridiplantae</taxon>
        <taxon>Streptophyta</taxon>
        <taxon>Embryophyta</taxon>
        <taxon>Tracheophyta</taxon>
        <taxon>Spermatophyta</taxon>
        <taxon>Magnoliopsida</taxon>
        <taxon>eudicotyledons</taxon>
        <taxon>Gunneridae</taxon>
        <taxon>Pentapetalae</taxon>
        <taxon>rosids</taxon>
        <taxon>fabids</taxon>
        <taxon>Fabales</taxon>
        <taxon>Fabaceae</taxon>
        <taxon>Papilionoideae</taxon>
        <taxon>50 kb inversion clade</taxon>
        <taxon>dalbergioids sensu lato</taxon>
        <taxon>Dalbergieae</taxon>
        <taxon>Pterocarpus clade</taxon>
        <taxon>Arachis</taxon>
    </lineage>
</organism>
<keyword evidence="1" id="KW-1133">Transmembrane helix</keyword>
<comment type="caution">
    <text evidence="2">The sequence shown here is derived from an EMBL/GenBank/DDBJ whole genome shotgun (WGS) entry which is preliminary data.</text>
</comment>